<comment type="caution">
    <text evidence="2">The sequence shown here is derived from an EMBL/GenBank/DDBJ whole genome shotgun (WGS) entry which is preliminary data.</text>
</comment>
<dbReference type="InterPro" id="IPR051918">
    <property type="entry name" value="STPP_CPPED1"/>
</dbReference>
<accession>A0AAD3CWQ5</accession>
<name>A0AAD3CWQ5_9STRA</name>
<sequence>MNASTTIEPMNRFKEAQTNRTLRHRLLPQPSVKQEIRNAERLVEYHEDSKDSVLLLCRPCTPPLIGEESEEDPSEIVVADANEPTTEIECHSATHTFVVCADSQLGMTSLNEEWETELDYCRKAVEKINTLQPRPKFVSICGDLVDMENSFYYNNPNSLKTFELEDCENIQQKQFQDFQQTFDKLHPDIAIVCLCGNHDIGNRPTPNSIEKFRDAFGDEYLAFWCNGTYNIVLNNVLFTNPDGAEQIFLEQLDWLEERLEYANRHHAAQIFVFAHHPWFLYDDEEDIKDFVPGAGSSFPKEWDDGSGKFDGAIFPDEYFSVPKKYRRLALDLFKEYHVSACFSGHFHQNLISKASFGMDMIITGPLSMVFNSSGKPEQPEGNSRGFRVVEVSVDTRKEHRSLGNGKFVHHFESIDPFEEA</sequence>
<proteinExistence type="predicted"/>
<organism evidence="2 3">
    <name type="scientific">Chaetoceros tenuissimus</name>
    <dbReference type="NCBI Taxonomy" id="426638"/>
    <lineage>
        <taxon>Eukaryota</taxon>
        <taxon>Sar</taxon>
        <taxon>Stramenopiles</taxon>
        <taxon>Ochrophyta</taxon>
        <taxon>Bacillariophyta</taxon>
        <taxon>Coscinodiscophyceae</taxon>
        <taxon>Chaetocerotophycidae</taxon>
        <taxon>Chaetocerotales</taxon>
        <taxon>Chaetocerotaceae</taxon>
        <taxon>Chaetoceros</taxon>
    </lineage>
</organism>
<evidence type="ECO:0000313" key="3">
    <source>
        <dbReference type="Proteomes" id="UP001054902"/>
    </source>
</evidence>
<evidence type="ECO:0000259" key="1">
    <source>
        <dbReference type="Pfam" id="PF00149"/>
    </source>
</evidence>
<dbReference type="AlphaFoldDB" id="A0AAD3CWQ5"/>
<protein>
    <recommendedName>
        <fullName evidence="1">Calcineurin-like phosphoesterase domain-containing protein</fullName>
    </recommendedName>
</protein>
<dbReference type="EMBL" id="BLLK01000047">
    <property type="protein sequence ID" value="GFH53413.1"/>
    <property type="molecule type" value="Genomic_DNA"/>
</dbReference>
<gene>
    <name evidence="2" type="ORF">CTEN210_09889</name>
</gene>
<dbReference type="Proteomes" id="UP001054902">
    <property type="component" value="Unassembled WGS sequence"/>
</dbReference>
<dbReference type="PANTHER" id="PTHR43143:SF1">
    <property type="entry name" value="SERINE_THREONINE-PROTEIN PHOSPHATASE CPPED1"/>
    <property type="match status" value="1"/>
</dbReference>
<dbReference type="Pfam" id="PF00149">
    <property type="entry name" value="Metallophos"/>
    <property type="match status" value="1"/>
</dbReference>
<dbReference type="PANTHER" id="PTHR43143">
    <property type="entry name" value="METALLOPHOSPHOESTERASE, CALCINEURIN SUPERFAMILY"/>
    <property type="match status" value="1"/>
</dbReference>
<dbReference type="Gene3D" id="3.60.21.10">
    <property type="match status" value="1"/>
</dbReference>
<dbReference type="InterPro" id="IPR004843">
    <property type="entry name" value="Calcineurin-like_PHP"/>
</dbReference>
<reference evidence="2 3" key="1">
    <citation type="journal article" date="2021" name="Sci. Rep.">
        <title>The genome of the diatom Chaetoceros tenuissimus carries an ancient integrated fragment of an extant virus.</title>
        <authorList>
            <person name="Hongo Y."/>
            <person name="Kimura K."/>
            <person name="Takaki Y."/>
            <person name="Yoshida Y."/>
            <person name="Baba S."/>
            <person name="Kobayashi G."/>
            <person name="Nagasaki K."/>
            <person name="Hano T."/>
            <person name="Tomaru Y."/>
        </authorList>
    </citation>
    <scope>NUCLEOTIDE SEQUENCE [LARGE SCALE GENOMIC DNA]</scope>
    <source>
        <strain evidence="2 3">NIES-3715</strain>
    </source>
</reference>
<dbReference type="InterPro" id="IPR029052">
    <property type="entry name" value="Metallo-depent_PP-like"/>
</dbReference>
<dbReference type="GO" id="GO:0016787">
    <property type="term" value="F:hydrolase activity"/>
    <property type="evidence" value="ECO:0007669"/>
    <property type="project" value="InterPro"/>
</dbReference>
<feature type="domain" description="Calcineurin-like phosphoesterase" evidence="1">
    <location>
        <begin position="96"/>
        <end position="348"/>
    </location>
</feature>
<keyword evidence="3" id="KW-1185">Reference proteome</keyword>
<dbReference type="SUPFAM" id="SSF56300">
    <property type="entry name" value="Metallo-dependent phosphatases"/>
    <property type="match status" value="1"/>
</dbReference>
<evidence type="ECO:0000313" key="2">
    <source>
        <dbReference type="EMBL" id="GFH53413.1"/>
    </source>
</evidence>